<dbReference type="PANTHER" id="PTHR31744">
    <property type="entry name" value="PROTEIN CUP-SHAPED COTYLEDON 2-RELATED"/>
    <property type="match status" value="1"/>
</dbReference>
<dbReference type="Pfam" id="PF02365">
    <property type="entry name" value="NAM"/>
    <property type="match status" value="1"/>
</dbReference>
<proteinExistence type="predicted"/>
<feature type="region of interest" description="Disordered" evidence="6">
    <location>
        <begin position="184"/>
        <end position="218"/>
    </location>
</feature>
<protein>
    <submittedName>
        <fullName evidence="9">NAC domain-containing protein 35</fullName>
    </submittedName>
</protein>
<feature type="compositionally biased region" description="Low complexity" evidence="6">
    <location>
        <begin position="190"/>
        <end position="212"/>
    </location>
</feature>
<dbReference type="InterPro" id="IPR003441">
    <property type="entry name" value="NAC-dom"/>
</dbReference>
<dbReference type="KEGG" id="zju:107425691"/>
<dbReference type="GO" id="GO:0003677">
    <property type="term" value="F:DNA binding"/>
    <property type="evidence" value="ECO:0007669"/>
    <property type="project" value="UniProtKB-KW"/>
</dbReference>
<evidence type="ECO:0000256" key="1">
    <source>
        <dbReference type="ARBA" id="ARBA00004123"/>
    </source>
</evidence>
<evidence type="ECO:0000256" key="6">
    <source>
        <dbReference type="SAM" id="MobiDB-lite"/>
    </source>
</evidence>
<name>A0A6P4AQ80_ZIZJJ</name>
<keyword evidence="3" id="KW-0238">DNA-binding</keyword>
<evidence type="ECO:0000313" key="9">
    <source>
        <dbReference type="RefSeq" id="XP_015891192.1"/>
    </source>
</evidence>
<feature type="region of interest" description="Disordered" evidence="6">
    <location>
        <begin position="1"/>
        <end position="30"/>
    </location>
</feature>
<evidence type="ECO:0000313" key="8">
    <source>
        <dbReference type="Proteomes" id="UP001652623"/>
    </source>
</evidence>
<accession>A0A6P4AQ80</accession>
<dbReference type="GO" id="GO:0006355">
    <property type="term" value="P:regulation of DNA-templated transcription"/>
    <property type="evidence" value="ECO:0007669"/>
    <property type="project" value="InterPro"/>
</dbReference>
<evidence type="ECO:0000256" key="5">
    <source>
        <dbReference type="ARBA" id="ARBA00023242"/>
    </source>
</evidence>
<dbReference type="GeneID" id="107425691"/>
<sequence>MAIPASASSSMSHNDSNTVNKHGDDHDEHEQDMVMPGFRFHPTEEELVEFYLRRKVEGKRFNVELITFLDLYRYDPWELPAMAAIGEKEWFFYVPRDRKYRNGDRPNRVTTSGYWKATGADRMIRTENSRSIGLKKTLVFYSGKAPKGIRTSWIMNEYRLPQHETERYQKAEISLCRVYKRPGVEDHPSLPRSLPSRASSSSSRPGASSSQSSERKQHNTINTVMEKLQAFGGVQTQQIDVEKMSETDGSINSDVTTALGLSKHNATTATAAYRALGLQAAEMEAEEGMLLQHHHHHHNHHHQQSSKHQIYPLVPLFTAVSSSVSSSNATIDDLHRLVNYQQPTNDHHHQQQQYYNEHQHHHQTQQHYTPLPPPPEAQQQLGLNTLPNSLPTAFSDRLWEWNPIPEGNREYPNPFK</sequence>
<keyword evidence="5" id="KW-0539">Nucleus</keyword>
<dbReference type="Proteomes" id="UP001652623">
    <property type="component" value="Chromosome 7"/>
</dbReference>
<evidence type="ECO:0000256" key="2">
    <source>
        <dbReference type="ARBA" id="ARBA00023015"/>
    </source>
</evidence>
<dbReference type="InterPro" id="IPR036093">
    <property type="entry name" value="NAC_dom_sf"/>
</dbReference>
<reference evidence="9" key="1">
    <citation type="submission" date="2025-08" db="UniProtKB">
        <authorList>
            <consortium name="RefSeq"/>
        </authorList>
    </citation>
    <scope>IDENTIFICATION</scope>
    <source>
        <tissue evidence="9">Seedling</tissue>
    </source>
</reference>
<dbReference type="InParanoid" id="A0A6P4AQ80"/>
<evidence type="ECO:0000259" key="7">
    <source>
        <dbReference type="PROSITE" id="PS51005"/>
    </source>
</evidence>
<comment type="subcellular location">
    <subcellularLocation>
        <location evidence="1">Nucleus</location>
    </subcellularLocation>
</comment>
<dbReference type="SUPFAM" id="SSF101941">
    <property type="entry name" value="NAC domain"/>
    <property type="match status" value="1"/>
</dbReference>
<organism evidence="8 9">
    <name type="scientific">Ziziphus jujuba</name>
    <name type="common">Chinese jujube</name>
    <name type="synonym">Ziziphus sativa</name>
    <dbReference type="NCBI Taxonomy" id="326968"/>
    <lineage>
        <taxon>Eukaryota</taxon>
        <taxon>Viridiplantae</taxon>
        <taxon>Streptophyta</taxon>
        <taxon>Embryophyta</taxon>
        <taxon>Tracheophyta</taxon>
        <taxon>Spermatophyta</taxon>
        <taxon>Magnoliopsida</taxon>
        <taxon>eudicotyledons</taxon>
        <taxon>Gunneridae</taxon>
        <taxon>Pentapetalae</taxon>
        <taxon>rosids</taxon>
        <taxon>fabids</taxon>
        <taxon>Rosales</taxon>
        <taxon>Rhamnaceae</taxon>
        <taxon>Paliureae</taxon>
        <taxon>Ziziphus</taxon>
    </lineage>
</organism>
<dbReference type="PROSITE" id="PS51005">
    <property type="entry name" value="NAC"/>
    <property type="match status" value="1"/>
</dbReference>
<dbReference type="AlphaFoldDB" id="A0A6P4AQ80"/>
<feature type="region of interest" description="Disordered" evidence="6">
    <location>
        <begin position="345"/>
        <end position="389"/>
    </location>
</feature>
<keyword evidence="2" id="KW-0805">Transcription regulation</keyword>
<dbReference type="GO" id="GO:0099402">
    <property type="term" value="P:plant organ development"/>
    <property type="evidence" value="ECO:0007669"/>
    <property type="project" value="UniProtKB-ARBA"/>
</dbReference>
<dbReference type="RefSeq" id="XP_015891192.1">
    <property type="nucleotide sequence ID" value="XM_016035706.3"/>
</dbReference>
<feature type="domain" description="NAC" evidence="7">
    <location>
        <begin position="34"/>
        <end position="181"/>
    </location>
</feature>
<keyword evidence="8" id="KW-1185">Reference proteome</keyword>
<feature type="compositionally biased region" description="Basic and acidic residues" evidence="6">
    <location>
        <begin position="21"/>
        <end position="30"/>
    </location>
</feature>
<dbReference type="PANTHER" id="PTHR31744:SF194">
    <property type="entry name" value="OS01G0888300 PROTEIN"/>
    <property type="match status" value="1"/>
</dbReference>
<evidence type="ECO:0000256" key="4">
    <source>
        <dbReference type="ARBA" id="ARBA00023163"/>
    </source>
</evidence>
<dbReference type="Gene3D" id="2.170.150.80">
    <property type="entry name" value="NAC domain"/>
    <property type="match status" value="1"/>
</dbReference>
<keyword evidence="4" id="KW-0804">Transcription</keyword>
<gene>
    <name evidence="9" type="primary">LOC107425691</name>
</gene>
<evidence type="ECO:0000256" key="3">
    <source>
        <dbReference type="ARBA" id="ARBA00023125"/>
    </source>
</evidence>
<feature type="compositionally biased region" description="Low complexity" evidence="6">
    <location>
        <begin position="1"/>
        <end position="12"/>
    </location>
</feature>
<dbReference type="FunFam" id="2.170.150.80:FF:000007">
    <property type="entry name" value="NAC domain-containing protein 35"/>
    <property type="match status" value="1"/>
</dbReference>
<dbReference type="GO" id="GO:0005634">
    <property type="term" value="C:nucleus"/>
    <property type="evidence" value="ECO:0007669"/>
    <property type="project" value="UniProtKB-SubCell"/>
</dbReference>